<dbReference type="SUPFAM" id="SSF52540">
    <property type="entry name" value="P-loop containing nucleoside triphosphate hydrolases"/>
    <property type="match status" value="1"/>
</dbReference>
<keyword evidence="1" id="KW-0808">Transferase</keyword>
<dbReference type="AlphaFoldDB" id="A0A3N4YJC7"/>
<dbReference type="OrthoDB" id="9777890at2"/>
<name>A0A3N4YJC7_9MICO</name>
<accession>A0A3N4YJC7</accession>
<evidence type="ECO:0000313" key="1">
    <source>
        <dbReference type="EMBL" id="RPF20883.1"/>
    </source>
</evidence>
<dbReference type="PANTHER" id="PTHR36451">
    <property type="entry name" value="PAPS-DEPENDENT SULFOTRANSFERASE STF3"/>
    <property type="match status" value="1"/>
</dbReference>
<dbReference type="InterPro" id="IPR027417">
    <property type="entry name" value="P-loop_NTPase"/>
</dbReference>
<reference evidence="1 2" key="1">
    <citation type="submission" date="2018-11" db="EMBL/GenBank/DDBJ databases">
        <title>Sequencing the genomes of 1000 actinobacteria strains.</title>
        <authorList>
            <person name="Klenk H.-P."/>
        </authorList>
    </citation>
    <scope>NUCLEOTIDE SEQUENCE [LARGE SCALE GENOMIC DNA]</scope>
    <source>
        <strain evidence="1 2">DSM 15700</strain>
    </source>
</reference>
<dbReference type="PANTHER" id="PTHR36451:SF1">
    <property type="entry name" value="OMEGA-HYDROXY-BETA-DIHYDROMENAQUINONE-9 SULFOTRANSFERASE STF3"/>
    <property type="match status" value="1"/>
</dbReference>
<sequence length="408" mass="45490">MTRTPRTSKVLNAMFSPVIRGYADPATAWDKAVAQVEQDAGLRDRAFADDLGRVVTSYAEEPRILPLGWTIGLGQVKDRYANRLRILRMVEEHPEIVGEPITDPVFVLGLPRTATTLAHRVLAASPAHRGPAMWEMLHTGYEDPSTAKREIKRLDQGQALMGVFAPALKHIHPTGAAQAEESLMLLPHGPFWQYMFGPMPSYGAWYAGRGAAELAGDYEYLKLGLQALQFGRERKRWILKYPGHLNDMTTIKQVFPDATFVWTHRDPASVLGSTCSMVETLWSTYQTDPSPQDIGRFVLEKMTAMVDNALEARLSLPPSSIVDVPYHKLSADPHTEVPRLYTAIGATWTESDAAQLDRVVTKPAGTRKHEYDIDHYALPPNQVEEAFAAYLGLLRNFDELDAEPTAEL</sequence>
<dbReference type="EMBL" id="RKQZ01000001">
    <property type="protein sequence ID" value="RPF20883.1"/>
    <property type="molecule type" value="Genomic_DNA"/>
</dbReference>
<dbReference type="InterPro" id="IPR052736">
    <property type="entry name" value="Stf3_sulfotransferase"/>
</dbReference>
<organism evidence="1 2">
    <name type="scientific">Myceligenerans xiligouense</name>
    <dbReference type="NCBI Taxonomy" id="253184"/>
    <lineage>
        <taxon>Bacteria</taxon>
        <taxon>Bacillati</taxon>
        <taxon>Actinomycetota</taxon>
        <taxon>Actinomycetes</taxon>
        <taxon>Micrococcales</taxon>
        <taxon>Promicromonosporaceae</taxon>
        <taxon>Myceligenerans</taxon>
    </lineage>
</organism>
<dbReference type="GO" id="GO:0016740">
    <property type="term" value="F:transferase activity"/>
    <property type="evidence" value="ECO:0007669"/>
    <property type="project" value="UniProtKB-KW"/>
</dbReference>
<comment type="caution">
    <text evidence="1">The sequence shown here is derived from an EMBL/GenBank/DDBJ whole genome shotgun (WGS) entry which is preliminary data.</text>
</comment>
<dbReference type="Gene3D" id="3.40.50.300">
    <property type="entry name" value="P-loop containing nucleotide triphosphate hydrolases"/>
    <property type="match status" value="1"/>
</dbReference>
<dbReference type="Proteomes" id="UP000280501">
    <property type="component" value="Unassembled WGS sequence"/>
</dbReference>
<protein>
    <submittedName>
        <fullName evidence="1">Sulfotransferase family protein</fullName>
    </submittedName>
</protein>
<gene>
    <name evidence="1" type="ORF">EDD34_1490</name>
</gene>
<keyword evidence="2" id="KW-1185">Reference proteome</keyword>
<evidence type="ECO:0000313" key="2">
    <source>
        <dbReference type="Proteomes" id="UP000280501"/>
    </source>
</evidence>
<dbReference type="RefSeq" id="WP_123813989.1">
    <property type="nucleotide sequence ID" value="NZ_RKQZ01000001.1"/>
</dbReference>
<dbReference type="Pfam" id="PF13469">
    <property type="entry name" value="Sulfotransfer_3"/>
    <property type="match status" value="1"/>
</dbReference>
<proteinExistence type="predicted"/>